<dbReference type="eggNOG" id="COG3090">
    <property type="taxonomic scope" value="Bacteria"/>
</dbReference>
<keyword evidence="7" id="KW-0997">Cell inner membrane</keyword>
<name>V4RLK2_9HYPH</name>
<dbReference type="InterPro" id="IPR055348">
    <property type="entry name" value="DctQ"/>
</dbReference>
<proteinExistence type="inferred from homology"/>
<organism evidence="9 10">
    <name type="scientific">Lutibaculum baratangense AMV1</name>
    <dbReference type="NCBI Taxonomy" id="631454"/>
    <lineage>
        <taxon>Bacteria</taxon>
        <taxon>Pseudomonadati</taxon>
        <taxon>Pseudomonadota</taxon>
        <taxon>Alphaproteobacteria</taxon>
        <taxon>Hyphomicrobiales</taxon>
        <taxon>Tepidamorphaceae</taxon>
        <taxon>Lutibaculum</taxon>
    </lineage>
</organism>
<dbReference type="EMBL" id="AWXZ01000016">
    <property type="protein sequence ID" value="ESR26199.1"/>
    <property type="molecule type" value="Genomic_DNA"/>
</dbReference>
<dbReference type="Pfam" id="PF04290">
    <property type="entry name" value="DctQ"/>
    <property type="match status" value="1"/>
</dbReference>
<dbReference type="AlphaFoldDB" id="V4RLK2"/>
<comment type="similarity">
    <text evidence="7">Belongs to the TRAP transporter small permease family.</text>
</comment>
<feature type="transmembrane region" description="Helical" evidence="7">
    <location>
        <begin position="94"/>
        <end position="118"/>
    </location>
</feature>
<evidence type="ECO:0000256" key="1">
    <source>
        <dbReference type="ARBA" id="ARBA00004651"/>
    </source>
</evidence>
<evidence type="ECO:0000256" key="7">
    <source>
        <dbReference type="RuleBase" id="RU369079"/>
    </source>
</evidence>
<comment type="subcellular location">
    <subcellularLocation>
        <location evidence="7">Cell inner membrane</location>
        <topology evidence="7">Multi-pass membrane protein</topology>
    </subcellularLocation>
    <subcellularLocation>
        <location evidence="1">Cell membrane</location>
        <topology evidence="1">Multi-pass membrane protein</topology>
    </subcellularLocation>
</comment>
<dbReference type="GO" id="GO:0022857">
    <property type="term" value="F:transmembrane transporter activity"/>
    <property type="evidence" value="ECO:0007669"/>
    <property type="project" value="UniProtKB-UniRule"/>
</dbReference>
<protein>
    <recommendedName>
        <fullName evidence="7">TRAP transporter small permease protein</fullName>
    </recommendedName>
</protein>
<dbReference type="GO" id="GO:0005886">
    <property type="term" value="C:plasma membrane"/>
    <property type="evidence" value="ECO:0007669"/>
    <property type="project" value="UniProtKB-SubCell"/>
</dbReference>
<dbReference type="PATRIC" id="fig|631454.5.peg.1043"/>
<evidence type="ECO:0000313" key="10">
    <source>
        <dbReference type="Proteomes" id="UP000017819"/>
    </source>
</evidence>
<comment type="caution">
    <text evidence="9">The sequence shown here is derived from an EMBL/GenBank/DDBJ whole genome shotgun (WGS) entry which is preliminary data.</text>
</comment>
<feature type="domain" description="Tripartite ATP-independent periplasmic transporters DctQ component" evidence="8">
    <location>
        <begin position="33"/>
        <end position="164"/>
    </location>
</feature>
<comment type="function">
    <text evidence="7">Part of the tripartite ATP-independent periplasmic (TRAP) transport system.</text>
</comment>
<reference evidence="9 10" key="1">
    <citation type="journal article" date="2014" name="Genome Announc.">
        <title>Draft Genome Sequence of Lutibaculum baratangense Strain AMV1T, Isolated from a Mud Volcano in Andamans, India.</title>
        <authorList>
            <person name="Singh A."/>
            <person name="Sreenivas A."/>
            <person name="Sathyanarayana Reddy G."/>
            <person name="Pinnaka A.K."/>
            <person name="Shivaji S."/>
        </authorList>
    </citation>
    <scope>NUCLEOTIDE SEQUENCE [LARGE SCALE GENOMIC DNA]</scope>
    <source>
        <strain evidence="9 10">AMV1</strain>
    </source>
</reference>
<keyword evidence="3" id="KW-1003">Cell membrane</keyword>
<feature type="transmembrane region" description="Helical" evidence="7">
    <location>
        <begin position="62"/>
        <end position="82"/>
    </location>
</feature>
<dbReference type="OrthoDB" id="6183232at2"/>
<evidence type="ECO:0000259" key="8">
    <source>
        <dbReference type="Pfam" id="PF04290"/>
    </source>
</evidence>
<keyword evidence="6 7" id="KW-0472">Membrane</keyword>
<dbReference type="RefSeq" id="WP_023431203.1">
    <property type="nucleotide sequence ID" value="NZ_AWXZ01000016.1"/>
</dbReference>
<keyword evidence="2 7" id="KW-0813">Transport</keyword>
<feature type="transmembrane region" description="Helical" evidence="7">
    <location>
        <begin position="138"/>
        <end position="160"/>
    </location>
</feature>
<feature type="transmembrane region" description="Helical" evidence="7">
    <location>
        <begin position="21"/>
        <end position="42"/>
    </location>
</feature>
<sequence>MNPAASALPRPIAFAEKVIELWALAGGILLCGIVLLTAYSLFMDIVFGAPFAGDFEIVEMGVAVAVFTFLPYCQLTGANVSADLFTSNASPRTVTFLVFLGAVIALLFSTFLIWRMYYGMVDSRQYNEITTVNGIPVWFAYVPILISLALLALASAITMIRSAKGVPHTGGPSLGGE</sequence>
<comment type="subunit">
    <text evidence="7">The complex comprises the extracytoplasmic solute receptor protein and the two transmembrane proteins.</text>
</comment>
<evidence type="ECO:0000256" key="6">
    <source>
        <dbReference type="ARBA" id="ARBA00023136"/>
    </source>
</evidence>
<evidence type="ECO:0000256" key="3">
    <source>
        <dbReference type="ARBA" id="ARBA00022475"/>
    </source>
</evidence>
<dbReference type="Proteomes" id="UP000017819">
    <property type="component" value="Unassembled WGS sequence"/>
</dbReference>
<keyword evidence="10" id="KW-1185">Reference proteome</keyword>
<evidence type="ECO:0000256" key="5">
    <source>
        <dbReference type="ARBA" id="ARBA00022989"/>
    </source>
</evidence>
<evidence type="ECO:0000256" key="4">
    <source>
        <dbReference type="ARBA" id="ARBA00022692"/>
    </source>
</evidence>
<evidence type="ECO:0000256" key="2">
    <source>
        <dbReference type="ARBA" id="ARBA00022448"/>
    </source>
</evidence>
<keyword evidence="4 7" id="KW-0812">Transmembrane</keyword>
<dbReference type="STRING" id="631454.N177_1058"/>
<accession>V4RLK2</accession>
<evidence type="ECO:0000313" key="9">
    <source>
        <dbReference type="EMBL" id="ESR26199.1"/>
    </source>
</evidence>
<gene>
    <name evidence="9" type="ORF">N177_1058</name>
</gene>
<keyword evidence="5 7" id="KW-1133">Transmembrane helix</keyword>